<organism evidence="3 4">
    <name type="scientific">Marasmius tenuissimus</name>
    <dbReference type="NCBI Taxonomy" id="585030"/>
    <lineage>
        <taxon>Eukaryota</taxon>
        <taxon>Fungi</taxon>
        <taxon>Dikarya</taxon>
        <taxon>Basidiomycota</taxon>
        <taxon>Agaricomycotina</taxon>
        <taxon>Agaricomycetes</taxon>
        <taxon>Agaricomycetidae</taxon>
        <taxon>Agaricales</taxon>
        <taxon>Marasmiineae</taxon>
        <taxon>Marasmiaceae</taxon>
        <taxon>Marasmius</taxon>
    </lineage>
</organism>
<sequence length="266" mass="29668">MHSCPPLENLLKQALEREDQPIYDSLEEFDEITLSQSAPAPRLGPFNKRPINEEDASQPKKSQNTHRHVKRRKRREEQLSTDGHLHSHHLPAIQTCQTVSSSLNVAKLPVANGGFIGQDVTGSSRNVHHSTTWNGMEGTNALLLVDEAQRIFLVGLKRVNDSTYDEDMIKAADLLEAARKTKLVLKKEDLTHLRGQGFAAAATGWSMGGGQDKVTHSAGKHEEVMQGLIVESCIRRLASMQDGTSSYLPFFCIFTLVYSWLRMLVI</sequence>
<accession>A0ABR2ZQI2</accession>
<evidence type="ECO:0000256" key="1">
    <source>
        <dbReference type="SAM" id="MobiDB-lite"/>
    </source>
</evidence>
<proteinExistence type="predicted"/>
<gene>
    <name evidence="3" type="ORF">AAF712_009126</name>
</gene>
<keyword evidence="2" id="KW-0472">Membrane</keyword>
<feature type="transmembrane region" description="Helical" evidence="2">
    <location>
        <begin position="247"/>
        <end position="265"/>
    </location>
</feature>
<dbReference type="Proteomes" id="UP001437256">
    <property type="component" value="Unassembled WGS sequence"/>
</dbReference>
<protein>
    <submittedName>
        <fullName evidence="3">Uncharacterized protein</fullName>
    </submittedName>
</protein>
<evidence type="ECO:0000313" key="4">
    <source>
        <dbReference type="Proteomes" id="UP001437256"/>
    </source>
</evidence>
<reference evidence="3 4" key="1">
    <citation type="submission" date="2024-05" db="EMBL/GenBank/DDBJ databases">
        <title>A draft genome resource for the thread blight pathogen Marasmius tenuissimus strain MS-2.</title>
        <authorList>
            <person name="Yulfo-Soto G.E."/>
            <person name="Baruah I.K."/>
            <person name="Amoako-Attah I."/>
            <person name="Bukari Y."/>
            <person name="Meinhardt L.W."/>
            <person name="Bailey B.A."/>
            <person name="Cohen S.P."/>
        </authorList>
    </citation>
    <scope>NUCLEOTIDE SEQUENCE [LARGE SCALE GENOMIC DNA]</scope>
    <source>
        <strain evidence="3 4">MS-2</strain>
    </source>
</reference>
<feature type="compositionally biased region" description="Basic residues" evidence="1">
    <location>
        <begin position="63"/>
        <end position="74"/>
    </location>
</feature>
<keyword evidence="2" id="KW-1133">Transmembrane helix</keyword>
<comment type="caution">
    <text evidence="3">The sequence shown here is derived from an EMBL/GenBank/DDBJ whole genome shotgun (WGS) entry which is preliminary data.</text>
</comment>
<keyword evidence="2" id="KW-0812">Transmembrane</keyword>
<keyword evidence="4" id="KW-1185">Reference proteome</keyword>
<name>A0ABR2ZQI2_9AGAR</name>
<feature type="region of interest" description="Disordered" evidence="1">
    <location>
        <begin position="22"/>
        <end position="89"/>
    </location>
</feature>
<evidence type="ECO:0000256" key="2">
    <source>
        <dbReference type="SAM" id="Phobius"/>
    </source>
</evidence>
<dbReference type="EMBL" id="JBBXMP010000070">
    <property type="protein sequence ID" value="KAL0063936.1"/>
    <property type="molecule type" value="Genomic_DNA"/>
</dbReference>
<evidence type="ECO:0000313" key="3">
    <source>
        <dbReference type="EMBL" id="KAL0063936.1"/>
    </source>
</evidence>